<keyword evidence="1" id="KW-0812">Transmembrane</keyword>
<name>A0A2H5BGR7_9CAUD</name>
<proteinExistence type="predicted"/>
<keyword evidence="3" id="KW-1185">Reference proteome</keyword>
<protein>
    <submittedName>
        <fullName evidence="2">Uncharacterized protein</fullName>
    </submittedName>
</protein>
<evidence type="ECO:0000256" key="1">
    <source>
        <dbReference type="SAM" id="Phobius"/>
    </source>
</evidence>
<gene>
    <name evidence="2" type="ORF">CETO_192</name>
</gene>
<sequence>MLKDIPADVWKVAAVSIPILMGLGAPFLLAVVNVAICIYSAKTAPLLEVFKK</sequence>
<evidence type="ECO:0000313" key="3">
    <source>
        <dbReference type="Proteomes" id="UP000240819"/>
    </source>
</evidence>
<evidence type="ECO:0000313" key="2">
    <source>
        <dbReference type="EMBL" id="AUG85174.1"/>
    </source>
</evidence>
<reference evidence="2 3" key="1">
    <citation type="submission" date="2017-12" db="EMBL/GenBank/DDBJ databases">
        <authorList>
            <person name="Lestochi C.V."/>
            <person name="Miller K.C."/>
            <person name="Miller J.S."/>
            <person name="Stanton M.L."/>
            <person name="Broussard G.W."/>
        </authorList>
    </citation>
    <scope>NUCLEOTIDE SEQUENCE [LARGE SCALE GENOMIC DNA]</scope>
</reference>
<feature type="transmembrane region" description="Helical" evidence="1">
    <location>
        <begin position="12"/>
        <end position="41"/>
    </location>
</feature>
<keyword evidence="1" id="KW-1133">Transmembrane helix</keyword>
<organism evidence="2 3">
    <name type="scientific">Vibrio phage Ceto</name>
    <dbReference type="NCBI Taxonomy" id="2570300"/>
    <lineage>
        <taxon>Viruses</taxon>
        <taxon>Duplodnaviria</taxon>
        <taxon>Heunggongvirae</taxon>
        <taxon>Uroviricota</taxon>
        <taxon>Caudoviricetes</taxon>
        <taxon>Demerecviridae</taxon>
        <taxon>Ermolyevavirinae</taxon>
        <taxon>Cetovirus</taxon>
        <taxon>Cetovirus ceto</taxon>
    </lineage>
</organism>
<keyword evidence="1" id="KW-0472">Membrane</keyword>
<dbReference type="Proteomes" id="UP000240819">
    <property type="component" value="Segment"/>
</dbReference>
<accession>A0A2H5BGR7</accession>
<dbReference type="EMBL" id="MG649966">
    <property type="protein sequence ID" value="AUG85174.1"/>
    <property type="molecule type" value="Genomic_DNA"/>
</dbReference>